<accession>A0ABU6TLG8</accession>
<reference evidence="2 3" key="1">
    <citation type="journal article" date="2023" name="Plants (Basel)">
        <title>Bridging the Gap: Combining Genomics and Transcriptomics Approaches to Understand Stylosanthes scabra, an Orphan Legume from the Brazilian Caatinga.</title>
        <authorList>
            <person name="Ferreira-Neto J.R.C."/>
            <person name="da Silva M.D."/>
            <person name="Binneck E."/>
            <person name="de Melo N.F."/>
            <person name="da Silva R.H."/>
            <person name="de Melo A.L.T.M."/>
            <person name="Pandolfi V."/>
            <person name="Bustamante F.O."/>
            <person name="Brasileiro-Vidal A.C."/>
            <person name="Benko-Iseppon A.M."/>
        </authorList>
    </citation>
    <scope>NUCLEOTIDE SEQUENCE [LARGE SCALE GENOMIC DNA]</scope>
    <source>
        <tissue evidence="2">Leaves</tissue>
    </source>
</reference>
<dbReference type="InterPro" id="IPR040299">
    <property type="entry name" value="RF2K-like"/>
</dbReference>
<organism evidence="2 3">
    <name type="scientific">Stylosanthes scabra</name>
    <dbReference type="NCBI Taxonomy" id="79078"/>
    <lineage>
        <taxon>Eukaryota</taxon>
        <taxon>Viridiplantae</taxon>
        <taxon>Streptophyta</taxon>
        <taxon>Embryophyta</taxon>
        <taxon>Tracheophyta</taxon>
        <taxon>Spermatophyta</taxon>
        <taxon>Magnoliopsida</taxon>
        <taxon>eudicotyledons</taxon>
        <taxon>Gunneridae</taxon>
        <taxon>Pentapetalae</taxon>
        <taxon>rosids</taxon>
        <taxon>fabids</taxon>
        <taxon>Fabales</taxon>
        <taxon>Fabaceae</taxon>
        <taxon>Papilionoideae</taxon>
        <taxon>50 kb inversion clade</taxon>
        <taxon>dalbergioids sensu lato</taxon>
        <taxon>Dalbergieae</taxon>
        <taxon>Pterocarpus clade</taxon>
        <taxon>Stylosanthes</taxon>
    </lineage>
</organism>
<proteinExistence type="predicted"/>
<dbReference type="EMBL" id="JASCZI010091174">
    <property type="protein sequence ID" value="MED6149320.1"/>
    <property type="molecule type" value="Genomic_DNA"/>
</dbReference>
<name>A0ABU6TLG8_9FABA</name>
<evidence type="ECO:0000256" key="1">
    <source>
        <dbReference type="SAM" id="MobiDB-lite"/>
    </source>
</evidence>
<feature type="region of interest" description="Disordered" evidence="1">
    <location>
        <begin position="171"/>
        <end position="209"/>
    </location>
</feature>
<dbReference type="PANTHER" id="PTHR34938:SF4">
    <property type="entry name" value="TRANSMEMBRANE PROTEIN"/>
    <property type="match status" value="1"/>
</dbReference>
<sequence length="249" mass="27167">MGSGFAAIDFSLEEKTESVRGGMEERRDNLEVEPCDLNDSIDWSNLIAQEKWKSSLSSGNIWNLRREENRLKTTHKLGLSYLVISKMPATVQCYIGNSPLVVPVPAGYRSQGEAHVQNAQPNIFQMQPVPYNIRKGELQIATVQSRSSRVKCAAVLNARCAAASATQTLIRRSRTTTISPEKVKSPKLDDNGPGLPPRDNDGNGGGGGGGGGKFSGGLVLLGILGILDILKDIEGEWLRNRKHRRFLQA</sequence>
<gene>
    <name evidence="2" type="ORF">PIB30_061273</name>
</gene>
<comment type="caution">
    <text evidence="2">The sequence shown here is derived from an EMBL/GenBank/DDBJ whole genome shotgun (WGS) entry which is preliminary data.</text>
</comment>
<dbReference type="Proteomes" id="UP001341840">
    <property type="component" value="Unassembled WGS sequence"/>
</dbReference>
<evidence type="ECO:0000313" key="3">
    <source>
        <dbReference type="Proteomes" id="UP001341840"/>
    </source>
</evidence>
<dbReference type="PANTHER" id="PTHR34938">
    <property type="entry name" value="PROTEIN FERTILITY RESTORER RF2, MITOCHONDRIAL"/>
    <property type="match status" value="1"/>
</dbReference>
<feature type="compositionally biased region" description="Basic and acidic residues" evidence="1">
    <location>
        <begin position="181"/>
        <end position="190"/>
    </location>
</feature>
<keyword evidence="3" id="KW-1185">Reference proteome</keyword>
<evidence type="ECO:0000313" key="2">
    <source>
        <dbReference type="EMBL" id="MED6149320.1"/>
    </source>
</evidence>
<protein>
    <submittedName>
        <fullName evidence="2">Uncharacterized protein</fullName>
    </submittedName>
</protein>